<dbReference type="InterPro" id="IPR040457">
    <property type="entry name" value="GCP_C"/>
</dbReference>
<comment type="similarity">
    <text evidence="1 5">Belongs to the TUBGCP family.</text>
</comment>
<accession>A0A6A4V2Z4</accession>
<dbReference type="GO" id="GO:0051011">
    <property type="term" value="F:microtubule minus-end binding"/>
    <property type="evidence" value="ECO:0007669"/>
    <property type="project" value="TreeGrafter"/>
</dbReference>
<dbReference type="GO" id="GO:0000278">
    <property type="term" value="P:mitotic cell cycle"/>
    <property type="evidence" value="ECO:0007669"/>
    <property type="project" value="TreeGrafter"/>
</dbReference>
<keyword evidence="3 5" id="KW-0493">Microtubule</keyword>
<sequence length="176" mass="19935">MNGELSPSGAGGGPQVQRLQLCRHEMQHFVLALQGYLTGQVLQVSWAELRRELLVSVHTLDELRAAHVGYIRHAARRCLLNAKSEPIMKIVQDVLRIVLKFHAQLSAVQWTVDADGQVVHPTFAAVMKTHRQFSGYSRFLFKVVNKTKDRFYQPHLNDLANRLNFNGFYTSDVGPV</sequence>
<name>A0A6A4V2Z4_AMPAM</name>
<organism evidence="7 8">
    <name type="scientific">Amphibalanus amphitrite</name>
    <name type="common">Striped barnacle</name>
    <name type="synonym">Balanus amphitrite</name>
    <dbReference type="NCBI Taxonomy" id="1232801"/>
    <lineage>
        <taxon>Eukaryota</taxon>
        <taxon>Metazoa</taxon>
        <taxon>Ecdysozoa</taxon>
        <taxon>Arthropoda</taxon>
        <taxon>Crustacea</taxon>
        <taxon>Multicrustacea</taxon>
        <taxon>Cirripedia</taxon>
        <taxon>Thoracica</taxon>
        <taxon>Thoracicalcarea</taxon>
        <taxon>Balanomorpha</taxon>
        <taxon>Balanoidea</taxon>
        <taxon>Balanidae</taxon>
        <taxon>Amphibalaninae</taxon>
        <taxon>Amphibalanus</taxon>
    </lineage>
</organism>
<evidence type="ECO:0000256" key="3">
    <source>
        <dbReference type="ARBA" id="ARBA00022701"/>
    </source>
</evidence>
<dbReference type="InterPro" id="IPR007259">
    <property type="entry name" value="GCP"/>
</dbReference>
<evidence type="ECO:0000256" key="5">
    <source>
        <dbReference type="RuleBase" id="RU363050"/>
    </source>
</evidence>
<dbReference type="GO" id="GO:0031122">
    <property type="term" value="P:cytoplasmic microtubule organization"/>
    <property type="evidence" value="ECO:0007669"/>
    <property type="project" value="TreeGrafter"/>
</dbReference>
<dbReference type="GO" id="GO:0051225">
    <property type="term" value="P:spindle assembly"/>
    <property type="evidence" value="ECO:0007669"/>
    <property type="project" value="TreeGrafter"/>
</dbReference>
<comment type="subcellular location">
    <subcellularLocation>
        <location evidence="5">Cytoplasm</location>
        <location evidence="5">Cytoskeleton</location>
        <location evidence="5">Microtubule organizing center</location>
    </subcellularLocation>
</comment>
<dbReference type="Pfam" id="PF04130">
    <property type="entry name" value="GCP_C_terminal"/>
    <property type="match status" value="1"/>
</dbReference>
<dbReference type="Gene3D" id="1.20.120.1900">
    <property type="entry name" value="Gamma-tubulin complex, C-terminal domain"/>
    <property type="match status" value="1"/>
</dbReference>
<evidence type="ECO:0000256" key="4">
    <source>
        <dbReference type="ARBA" id="ARBA00023212"/>
    </source>
</evidence>
<dbReference type="GO" id="GO:0051321">
    <property type="term" value="P:meiotic cell cycle"/>
    <property type="evidence" value="ECO:0007669"/>
    <property type="project" value="TreeGrafter"/>
</dbReference>
<evidence type="ECO:0000313" key="8">
    <source>
        <dbReference type="Proteomes" id="UP000440578"/>
    </source>
</evidence>
<dbReference type="GO" id="GO:0005874">
    <property type="term" value="C:microtubule"/>
    <property type="evidence" value="ECO:0007669"/>
    <property type="project" value="UniProtKB-KW"/>
</dbReference>
<reference evidence="7 8" key="1">
    <citation type="submission" date="2019-07" db="EMBL/GenBank/DDBJ databases">
        <title>Draft genome assembly of a fouling barnacle, Amphibalanus amphitrite (Darwin, 1854): The first reference genome for Thecostraca.</title>
        <authorList>
            <person name="Kim W."/>
        </authorList>
    </citation>
    <scope>NUCLEOTIDE SEQUENCE [LARGE SCALE GENOMIC DNA]</scope>
    <source>
        <strain evidence="7">SNU_AA5</strain>
        <tissue evidence="7">Soma without cirri and trophi</tissue>
    </source>
</reference>
<dbReference type="Proteomes" id="UP000440578">
    <property type="component" value="Unassembled WGS sequence"/>
</dbReference>
<dbReference type="GO" id="GO:0043015">
    <property type="term" value="F:gamma-tubulin binding"/>
    <property type="evidence" value="ECO:0007669"/>
    <property type="project" value="InterPro"/>
</dbReference>
<dbReference type="PANTHER" id="PTHR19302:SF70">
    <property type="entry name" value="GAMMA-TUBULIN COMPLEX COMPONENT 6"/>
    <property type="match status" value="1"/>
</dbReference>
<evidence type="ECO:0000256" key="1">
    <source>
        <dbReference type="ARBA" id="ARBA00010337"/>
    </source>
</evidence>
<dbReference type="OrthoDB" id="6337261at2759"/>
<evidence type="ECO:0000259" key="6">
    <source>
        <dbReference type="Pfam" id="PF04130"/>
    </source>
</evidence>
<evidence type="ECO:0000313" key="7">
    <source>
        <dbReference type="EMBL" id="KAF0288203.1"/>
    </source>
</evidence>
<gene>
    <name evidence="7" type="primary">Tubgcp6</name>
    <name evidence="7" type="ORF">FJT64_013406</name>
</gene>
<dbReference type="GO" id="GO:0000922">
    <property type="term" value="C:spindle pole"/>
    <property type="evidence" value="ECO:0007669"/>
    <property type="project" value="InterPro"/>
</dbReference>
<dbReference type="GO" id="GO:0000930">
    <property type="term" value="C:gamma-tubulin complex"/>
    <property type="evidence" value="ECO:0007669"/>
    <property type="project" value="TreeGrafter"/>
</dbReference>
<keyword evidence="8" id="KW-1185">Reference proteome</keyword>
<dbReference type="InterPro" id="IPR042241">
    <property type="entry name" value="GCP_C_sf"/>
</dbReference>
<proteinExistence type="inferred from homology"/>
<dbReference type="GO" id="GO:0007020">
    <property type="term" value="P:microtubule nucleation"/>
    <property type="evidence" value="ECO:0007669"/>
    <property type="project" value="InterPro"/>
</dbReference>
<protein>
    <recommendedName>
        <fullName evidence="5">Gamma-tubulin complex component</fullName>
    </recommendedName>
</protein>
<keyword evidence="2 5" id="KW-0963">Cytoplasm</keyword>
<evidence type="ECO:0000256" key="2">
    <source>
        <dbReference type="ARBA" id="ARBA00022490"/>
    </source>
</evidence>
<dbReference type="PANTHER" id="PTHR19302">
    <property type="entry name" value="GAMMA TUBULIN COMPLEX PROTEIN"/>
    <property type="match status" value="1"/>
</dbReference>
<keyword evidence="4 5" id="KW-0206">Cytoskeleton</keyword>
<dbReference type="AlphaFoldDB" id="A0A6A4V2Z4"/>
<feature type="domain" description="Gamma tubulin complex component C-terminal" evidence="6">
    <location>
        <begin position="15"/>
        <end position="169"/>
    </location>
</feature>
<dbReference type="EMBL" id="VIIS01002124">
    <property type="protein sequence ID" value="KAF0288203.1"/>
    <property type="molecule type" value="Genomic_DNA"/>
</dbReference>
<comment type="caution">
    <text evidence="7">The sequence shown here is derived from an EMBL/GenBank/DDBJ whole genome shotgun (WGS) entry which is preliminary data.</text>
</comment>